<dbReference type="OMA" id="CEYDHRI"/>
<dbReference type="PROSITE" id="PS50835">
    <property type="entry name" value="IG_LIKE"/>
    <property type="match status" value="1"/>
</dbReference>
<dbReference type="InterPro" id="IPR013783">
    <property type="entry name" value="Ig-like_fold"/>
</dbReference>
<dbReference type="AlphaFoldDB" id="A0A670JWX6"/>
<organism evidence="2 3">
    <name type="scientific">Podarcis muralis</name>
    <name type="common">Wall lizard</name>
    <name type="synonym">Lacerta muralis</name>
    <dbReference type="NCBI Taxonomy" id="64176"/>
    <lineage>
        <taxon>Eukaryota</taxon>
        <taxon>Metazoa</taxon>
        <taxon>Chordata</taxon>
        <taxon>Craniata</taxon>
        <taxon>Vertebrata</taxon>
        <taxon>Euteleostomi</taxon>
        <taxon>Lepidosauria</taxon>
        <taxon>Squamata</taxon>
        <taxon>Bifurcata</taxon>
        <taxon>Unidentata</taxon>
        <taxon>Episquamata</taxon>
        <taxon>Laterata</taxon>
        <taxon>Lacertibaenia</taxon>
        <taxon>Lacertidae</taxon>
        <taxon>Podarcis</taxon>
    </lineage>
</organism>
<reference evidence="2" key="2">
    <citation type="submission" date="2025-08" db="UniProtKB">
        <authorList>
            <consortium name="Ensembl"/>
        </authorList>
    </citation>
    <scope>IDENTIFICATION</scope>
</reference>
<dbReference type="Gene3D" id="2.60.40.10">
    <property type="entry name" value="Immunoglobulins"/>
    <property type="match status" value="1"/>
</dbReference>
<dbReference type="SUPFAM" id="SSF48726">
    <property type="entry name" value="Immunoglobulin"/>
    <property type="match status" value="1"/>
</dbReference>
<reference evidence="2 3" key="1">
    <citation type="journal article" date="2019" name="Proc. Natl. Acad. Sci. U.S.A.">
        <title>Regulatory changes in pterin and carotenoid genes underlie balanced color polymorphisms in the wall lizard.</title>
        <authorList>
            <person name="Andrade P."/>
            <person name="Pinho C."/>
            <person name="Perez I de Lanuza G."/>
            <person name="Afonso S."/>
            <person name="Brejcha J."/>
            <person name="Rubin C.J."/>
            <person name="Wallerman O."/>
            <person name="Pereira P."/>
            <person name="Sabatino S.J."/>
            <person name="Bellati A."/>
            <person name="Pellitteri-Rosa D."/>
            <person name="Bosakova Z."/>
            <person name="Bunikis I."/>
            <person name="Carretero M.A."/>
            <person name="Feiner N."/>
            <person name="Marsik P."/>
            <person name="Pauperio F."/>
            <person name="Salvi D."/>
            <person name="Soler L."/>
            <person name="While G.M."/>
            <person name="Uller T."/>
            <person name="Font E."/>
            <person name="Andersson L."/>
            <person name="Carneiro M."/>
        </authorList>
    </citation>
    <scope>NUCLEOTIDE SEQUENCE</scope>
</reference>
<keyword evidence="3" id="KW-1185">Reference proteome</keyword>
<protein>
    <recommendedName>
        <fullName evidence="1">Ig-like domain-containing protein</fullName>
    </recommendedName>
</protein>
<dbReference type="InterPro" id="IPR050150">
    <property type="entry name" value="IgV_Light_Chain"/>
</dbReference>
<dbReference type="InterPro" id="IPR013106">
    <property type="entry name" value="Ig_V-set"/>
</dbReference>
<evidence type="ECO:0000313" key="3">
    <source>
        <dbReference type="Proteomes" id="UP000472272"/>
    </source>
</evidence>
<reference evidence="2" key="3">
    <citation type="submission" date="2025-09" db="UniProtKB">
        <authorList>
            <consortium name="Ensembl"/>
        </authorList>
    </citation>
    <scope>IDENTIFICATION</scope>
</reference>
<sequence>CCWTPALLSPSQHGGLAQFVLTQPLLLSASPGETINISCTRSSGNIASYAVSWYQQKPGRQVPRLILYQTSTRPSGIPARFSGSKSGNTMSLTITGAQAEDEATYYCCVLHPGVSCTAGHSDGEVRQKPF</sequence>
<dbReference type="InterPro" id="IPR036179">
    <property type="entry name" value="Ig-like_dom_sf"/>
</dbReference>
<dbReference type="Proteomes" id="UP000472272">
    <property type="component" value="Chromosome 16"/>
</dbReference>
<feature type="domain" description="Ig-like" evidence="1">
    <location>
        <begin position="5"/>
        <end position="126"/>
    </location>
</feature>
<dbReference type="SMART" id="SM00409">
    <property type="entry name" value="IG"/>
    <property type="match status" value="1"/>
</dbReference>
<proteinExistence type="predicted"/>
<dbReference type="Ensembl" id="ENSPMRT00000030726.1">
    <property type="protein sequence ID" value="ENSPMRP00000028961.1"/>
    <property type="gene ID" value="ENSPMRG00000018728.1"/>
</dbReference>
<dbReference type="Pfam" id="PF07686">
    <property type="entry name" value="V-set"/>
    <property type="match status" value="1"/>
</dbReference>
<dbReference type="PANTHER" id="PTHR23267">
    <property type="entry name" value="IMMUNOGLOBULIN LIGHT CHAIN"/>
    <property type="match status" value="1"/>
</dbReference>
<evidence type="ECO:0000259" key="1">
    <source>
        <dbReference type="PROSITE" id="PS50835"/>
    </source>
</evidence>
<name>A0A670JWX6_PODMU</name>
<evidence type="ECO:0000313" key="2">
    <source>
        <dbReference type="Ensembl" id="ENSPMRP00000028961.1"/>
    </source>
</evidence>
<dbReference type="GeneTree" id="ENSGT00940000154179"/>
<accession>A0A670JWX6</accession>
<dbReference type="SMART" id="SM00406">
    <property type="entry name" value="IGv"/>
    <property type="match status" value="1"/>
</dbReference>
<dbReference type="InterPro" id="IPR007110">
    <property type="entry name" value="Ig-like_dom"/>
</dbReference>
<dbReference type="InterPro" id="IPR003599">
    <property type="entry name" value="Ig_sub"/>
</dbReference>